<reference evidence="1 2" key="1">
    <citation type="submission" date="2019-11" db="EMBL/GenBank/DDBJ databases">
        <authorList>
            <person name="Cho J.-C."/>
        </authorList>
    </citation>
    <scope>NUCLEOTIDE SEQUENCE [LARGE SCALE GENOMIC DNA]</scope>
    <source>
        <strain evidence="1 2">JH1073</strain>
    </source>
</reference>
<keyword evidence="2" id="KW-1185">Reference proteome</keyword>
<evidence type="ECO:0000313" key="1">
    <source>
        <dbReference type="EMBL" id="WFG40407.1"/>
    </source>
</evidence>
<dbReference type="Gene3D" id="2.60.40.10">
    <property type="entry name" value="Immunoglobulins"/>
    <property type="match status" value="1"/>
</dbReference>
<dbReference type="AlphaFoldDB" id="A0AAJ5ZFB6"/>
<reference evidence="2" key="2">
    <citation type="submission" date="2023-06" db="EMBL/GenBank/DDBJ databases">
        <title>Pangenomics reveal diversification of enzyme families and niche specialization in globally abundant SAR202 bacteria.</title>
        <authorList>
            <person name="Saw J.H.W."/>
        </authorList>
    </citation>
    <scope>NUCLEOTIDE SEQUENCE [LARGE SCALE GENOMIC DNA]</scope>
    <source>
        <strain evidence="2">JH1073</strain>
    </source>
</reference>
<gene>
    <name evidence="1" type="ORF">GKO48_12595</name>
</gene>
<dbReference type="EMBL" id="CP046147">
    <property type="protein sequence ID" value="WFG40407.1"/>
    <property type="molecule type" value="Genomic_DNA"/>
</dbReference>
<organism evidence="1 2">
    <name type="scientific">Candidatus Lucifugimonas marina</name>
    <dbReference type="NCBI Taxonomy" id="3038979"/>
    <lineage>
        <taxon>Bacteria</taxon>
        <taxon>Bacillati</taxon>
        <taxon>Chloroflexota</taxon>
        <taxon>Dehalococcoidia</taxon>
        <taxon>SAR202 cluster</taxon>
        <taxon>Candidatus Lucifugimonadales</taxon>
        <taxon>Candidatus Lucifugimonadaceae</taxon>
        <taxon>Candidatus Lucifugimonas</taxon>
    </lineage>
</organism>
<accession>A0AAJ5ZFB6</accession>
<name>A0AAJ5ZFB6_9CHLR</name>
<proteinExistence type="predicted"/>
<protein>
    <submittedName>
        <fullName evidence="1">Uncharacterized protein</fullName>
    </submittedName>
</protein>
<dbReference type="RefSeq" id="WP_342841563.1">
    <property type="nucleotide sequence ID" value="NZ_CP046146.1"/>
</dbReference>
<dbReference type="InterPro" id="IPR013783">
    <property type="entry name" value="Ig-like_fold"/>
</dbReference>
<sequence length="91" mass="9532">MVTPGASFKVGGDVFILVDALSDHETVGNLRVELLVDGATLISAKYSPLSGYYGAIWDSSSERSGSIHTIIAKVTDSVGNTKSTLTTVSVR</sequence>
<evidence type="ECO:0000313" key="2">
    <source>
        <dbReference type="Proteomes" id="UP001219901"/>
    </source>
</evidence>
<dbReference type="Proteomes" id="UP001219901">
    <property type="component" value="Chromosome"/>
</dbReference>